<evidence type="ECO:0000256" key="1">
    <source>
        <dbReference type="ARBA" id="ARBA00005176"/>
    </source>
</evidence>
<evidence type="ECO:0000313" key="7">
    <source>
        <dbReference type="EMBL" id="KAK2079858.1"/>
    </source>
</evidence>
<dbReference type="InterPro" id="IPR016162">
    <property type="entry name" value="Ald_DH_N"/>
</dbReference>
<dbReference type="FunFam" id="3.40.309.10:FF:000004">
    <property type="entry name" value="Succinate-semialdehyde dehydrogenase I"/>
    <property type="match status" value="1"/>
</dbReference>
<comment type="caution">
    <text evidence="7">The sequence shown here is derived from an EMBL/GenBank/DDBJ whole genome shotgun (WGS) entry which is preliminary data.</text>
</comment>
<organism evidence="7 8">
    <name type="scientific">Prototheca wickerhamii</name>
    <dbReference type="NCBI Taxonomy" id="3111"/>
    <lineage>
        <taxon>Eukaryota</taxon>
        <taxon>Viridiplantae</taxon>
        <taxon>Chlorophyta</taxon>
        <taxon>core chlorophytes</taxon>
        <taxon>Trebouxiophyceae</taxon>
        <taxon>Chlorellales</taxon>
        <taxon>Chlorellaceae</taxon>
        <taxon>Prototheca</taxon>
    </lineage>
</organism>
<evidence type="ECO:0000256" key="4">
    <source>
        <dbReference type="ARBA" id="ARBA00052498"/>
    </source>
</evidence>
<keyword evidence="3" id="KW-0560">Oxidoreductase</keyword>
<dbReference type="GO" id="GO:0009450">
    <property type="term" value="P:gamma-aminobutyric acid catabolic process"/>
    <property type="evidence" value="ECO:0007669"/>
    <property type="project" value="TreeGrafter"/>
</dbReference>
<gene>
    <name evidence="7" type="ORF">QBZ16_002253</name>
</gene>
<protein>
    <recommendedName>
        <fullName evidence="5">Aldehyde dehydrogenase family 5 member F1</fullName>
    </recommendedName>
</protein>
<proteinExistence type="inferred from homology"/>
<keyword evidence="8" id="KW-1185">Reference proteome</keyword>
<evidence type="ECO:0000256" key="3">
    <source>
        <dbReference type="ARBA" id="ARBA00023002"/>
    </source>
</evidence>
<dbReference type="FunFam" id="3.40.605.10:FF:000005">
    <property type="entry name" value="Succinate-semialdehyde dehydrogenase I"/>
    <property type="match status" value="1"/>
</dbReference>
<evidence type="ECO:0000313" key="8">
    <source>
        <dbReference type="Proteomes" id="UP001255856"/>
    </source>
</evidence>
<dbReference type="SUPFAM" id="SSF53720">
    <property type="entry name" value="ALDH-like"/>
    <property type="match status" value="1"/>
</dbReference>
<reference evidence="7" key="1">
    <citation type="submission" date="2021-01" db="EMBL/GenBank/DDBJ databases">
        <authorList>
            <person name="Eckstrom K.M.E."/>
        </authorList>
    </citation>
    <scope>NUCLEOTIDE SEQUENCE</scope>
    <source>
        <strain evidence="7">UVCC 0001</strain>
    </source>
</reference>
<name>A0AAD9ILL9_PROWI</name>
<comment type="pathway">
    <text evidence="1">Amino-acid degradation; 4-aminobutanoate degradation.</text>
</comment>
<dbReference type="CDD" id="cd07103">
    <property type="entry name" value="ALDH_F5_SSADH_GabD"/>
    <property type="match status" value="1"/>
</dbReference>
<dbReference type="InterPro" id="IPR016161">
    <property type="entry name" value="Ald_DH/histidinol_DH"/>
</dbReference>
<dbReference type="InterPro" id="IPR050740">
    <property type="entry name" value="Aldehyde_DH_Superfamily"/>
</dbReference>
<accession>A0AAD9ILL9</accession>
<dbReference type="AlphaFoldDB" id="A0AAD9ILL9"/>
<evidence type="ECO:0000259" key="6">
    <source>
        <dbReference type="Pfam" id="PF00171"/>
    </source>
</evidence>
<comment type="similarity">
    <text evidence="2">Belongs to the aldehyde dehydrogenase family.</text>
</comment>
<comment type="catalytic activity">
    <reaction evidence="4">
        <text>succinate semialdehyde + NAD(+) + H2O = succinate + NADH + 2 H(+)</text>
        <dbReference type="Rhea" id="RHEA:13217"/>
        <dbReference type="ChEBI" id="CHEBI:15377"/>
        <dbReference type="ChEBI" id="CHEBI:15378"/>
        <dbReference type="ChEBI" id="CHEBI:30031"/>
        <dbReference type="ChEBI" id="CHEBI:57540"/>
        <dbReference type="ChEBI" id="CHEBI:57706"/>
        <dbReference type="ChEBI" id="CHEBI:57945"/>
        <dbReference type="EC" id="1.2.1.24"/>
    </reaction>
</comment>
<dbReference type="Pfam" id="PF00171">
    <property type="entry name" value="Aldedh"/>
    <property type="match status" value="1"/>
</dbReference>
<evidence type="ECO:0000256" key="5">
    <source>
        <dbReference type="ARBA" id="ARBA00076033"/>
    </source>
</evidence>
<dbReference type="Gene3D" id="3.40.309.10">
    <property type="entry name" value="Aldehyde Dehydrogenase, Chain A, domain 2"/>
    <property type="match status" value="1"/>
</dbReference>
<dbReference type="PANTHER" id="PTHR43353">
    <property type="entry name" value="SUCCINATE-SEMIALDEHYDE DEHYDROGENASE, MITOCHONDRIAL"/>
    <property type="match status" value="1"/>
</dbReference>
<sequence>MSTLSESKEIHVRDDVLKRLNDPSLLHTESYIGGSWVNAADDDRVEVHDPASGEVLARVTHAKAVETKAAIAEASSVFGMWSAKSGLERSNILRRWFELLRENQDDIATLMVLESGKPLAQAKAEITSGLGSVEWFAEEAKRVDGDILCSPFPNKRYLVMRQAIGVVGAITPWNFPFSMITRKISPALAAGCTVVLKPSELTPLTALAMAELGERAGIPLGVLNVVVGDAKSIGDELIKSDEVRKIAFTGSTRIGKILMAGAASTVKEDLKAAASQAAASSHRNAGQTCICTNRVLVHESVHDEFVKELVAAVQEFRLGHGTDPSTTHGPLIQPGAVDKVEEKVQDALLKGATVQTGGKRPTFSENSPLNNGFFFEPTVISNATIDMKVFREEIFGPVTPVFKFSSDEEAVKLANNTEYGLAAYLFTKDLARAWKVSEALEFGMVGVNDVLITSYVSPFGGVKQSGLGREESKYLQMKSVCMNLGY</sequence>
<feature type="domain" description="Aldehyde dehydrogenase" evidence="6">
    <location>
        <begin position="36"/>
        <end position="474"/>
    </location>
</feature>
<dbReference type="Gene3D" id="3.40.605.10">
    <property type="entry name" value="Aldehyde Dehydrogenase, Chain A, domain 1"/>
    <property type="match status" value="1"/>
</dbReference>
<evidence type="ECO:0000256" key="2">
    <source>
        <dbReference type="ARBA" id="ARBA00009986"/>
    </source>
</evidence>
<dbReference type="InterPro" id="IPR016163">
    <property type="entry name" value="Ald_DH_C"/>
</dbReference>
<dbReference type="GO" id="GO:0004777">
    <property type="term" value="F:succinate-semialdehyde dehydrogenase (NAD+) activity"/>
    <property type="evidence" value="ECO:0007669"/>
    <property type="project" value="UniProtKB-EC"/>
</dbReference>
<dbReference type="Proteomes" id="UP001255856">
    <property type="component" value="Unassembled WGS sequence"/>
</dbReference>
<dbReference type="EMBL" id="JASFZW010000002">
    <property type="protein sequence ID" value="KAK2079858.1"/>
    <property type="molecule type" value="Genomic_DNA"/>
</dbReference>
<dbReference type="PANTHER" id="PTHR43353:SF5">
    <property type="entry name" value="SUCCINATE-SEMIALDEHYDE DEHYDROGENASE, MITOCHONDRIAL"/>
    <property type="match status" value="1"/>
</dbReference>
<dbReference type="InterPro" id="IPR015590">
    <property type="entry name" value="Aldehyde_DH_dom"/>
</dbReference>